<dbReference type="CDD" id="cd01042">
    <property type="entry name" value="DMQH"/>
    <property type="match status" value="1"/>
</dbReference>
<reference evidence="10 11" key="1">
    <citation type="journal article" date="2013" name="Genome Biol. Evol.">
        <title>Genome evolution and phylogenomic analysis of candidatus kinetoplastibacterium, the betaproteobacterial endosymbionts of strigomonas and angomonas.</title>
        <authorList>
            <person name="Alves J.M."/>
            <person name="Serrano M.G."/>
            <person name="Maia da Silva F."/>
            <person name="Voegtly L.J."/>
            <person name="Matveyev A.V."/>
            <person name="Teixeira M.M."/>
            <person name="Camargo E.P."/>
            <person name="Buck G.A."/>
        </authorList>
    </citation>
    <scope>NUCLEOTIDE SEQUENCE [LARGE SCALE GENOMIC DNA]</scope>
    <source>
        <strain evidence="10 11">TCC012E</strain>
    </source>
</reference>
<dbReference type="NCBIfam" id="NF033656">
    <property type="entry name" value="DMQ_monoox_COQ7"/>
    <property type="match status" value="1"/>
</dbReference>
<comment type="function">
    <text evidence="9">Catalyzes the hydroxylation of 2-nonaprenyl-3-methyl-6-methoxy-1,4-benzoquinol during ubiquinone biosynthesis.</text>
</comment>
<feature type="binding site" evidence="9">
    <location>
        <position position="74"/>
    </location>
    <ligand>
        <name>Fe cation</name>
        <dbReference type="ChEBI" id="CHEBI:24875"/>
        <label>1</label>
    </ligand>
</feature>
<comment type="catalytic activity">
    <reaction evidence="9">
        <text>a 5-methoxy-2-methyl-3-(all-trans-polyprenyl)benzene-1,4-diol + AH2 + O2 = a 3-demethylubiquinol + A + H2O</text>
        <dbReference type="Rhea" id="RHEA:50908"/>
        <dbReference type="Rhea" id="RHEA-COMP:10859"/>
        <dbReference type="Rhea" id="RHEA-COMP:10914"/>
        <dbReference type="ChEBI" id="CHEBI:13193"/>
        <dbReference type="ChEBI" id="CHEBI:15377"/>
        <dbReference type="ChEBI" id="CHEBI:15379"/>
        <dbReference type="ChEBI" id="CHEBI:17499"/>
        <dbReference type="ChEBI" id="CHEBI:84167"/>
        <dbReference type="ChEBI" id="CHEBI:84422"/>
        <dbReference type="EC" id="1.14.99.60"/>
    </reaction>
</comment>
<dbReference type="AlphaFoldDB" id="M1LZP6"/>
<dbReference type="EMBL" id="CP003807">
    <property type="protein sequence ID" value="AGF49541.1"/>
    <property type="molecule type" value="Genomic_DNA"/>
</dbReference>
<keyword evidence="4 9" id="KW-0479">Metal-binding</keyword>
<dbReference type="PANTHER" id="PTHR11237">
    <property type="entry name" value="COENZYME Q10 BIOSYNTHESIS PROTEIN 7"/>
    <property type="match status" value="1"/>
</dbReference>
<dbReference type="Gene3D" id="1.20.1260.10">
    <property type="match status" value="1"/>
</dbReference>
<keyword evidence="2 9" id="KW-1003">Cell membrane</keyword>
<feature type="binding site" evidence="9">
    <location>
        <position position="104"/>
    </location>
    <ligand>
        <name>Fe cation</name>
        <dbReference type="ChEBI" id="CHEBI:24875"/>
        <label>2</label>
    </ligand>
</feature>
<evidence type="ECO:0000256" key="7">
    <source>
        <dbReference type="ARBA" id="ARBA00023033"/>
    </source>
</evidence>
<accession>M1LZP6</accession>
<feature type="binding site" evidence="9">
    <location>
        <position position="188"/>
    </location>
    <ligand>
        <name>Fe cation</name>
        <dbReference type="ChEBI" id="CHEBI:24875"/>
        <label>1</label>
    </ligand>
</feature>
<keyword evidence="6 9" id="KW-0408">Iron</keyword>
<keyword evidence="7 9" id="KW-0503">Monooxygenase</keyword>
<dbReference type="InterPro" id="IPR047809">
    <property type="entry name" value="COQ7_proteobact"/>
</dbReference>
<dbReference type="InterPro" id="IPR011566">
    <property type="entry name" value="Ubq_synth_Coq7"/>
</dbReference>
<organism evidence="10 11">
    <name type="scientific">Candidatus Kinetoplastidibacterium blastocrithidiae TCC012E</name>
    <dbReference type="NCBI Taxonomy" id="1208922"/>
    <lineage>
        <taxon>Bacteria</taxon>
        <taxon>Pseudomonadati</taxon>
        <taxon>Pseudomonadota</taxon>
        <taxon>Betaproteobacteria</taxon>
        <taxon>Candidatus Kinetoplastidibacterium</taxon>
    </lineage>
</organism>
<evidence type="ECO:0000256" key="9">
    <source>
        <dbReference type="HAMAP-Rule" id="MF_01658"/>
    </source>
</evidence>
<gene>
    <name evidence="9" type="primary">coq7</name>
    <name evidence="10" type="ORF">BCUE_0313</name>
</gene>
<dbReference type="PATRIC" id="fig|1208922.3.peg.93"/>
<keyword evidence="3 9" id="KW-0831">Ubiquinone biosynthesis</keyword>
<feature type="binding site" evidence="9">
    <location>
        <position position="188"/>
    </location>
    <ligand>
        <name>Fe cation</name>
        <dbReference type="ChEBI" id="CHEBI:24875"/>
        <label>2</label>
    </ligand>
</feature>
<protein>
    <recommendedName>
        <fullName evidence="9">3-demethoxyubiquinol 3-hydroxylase</fullName>
        <shortName evidence="9">DMQ hydroxylase</shortName>
        <ecNumber evidence="9">1.14.99.60</ecNumber>
    </recommendedName>
    <alternativeName>
        <fullName evidence="9">2-nonaprenyl-3-methyl-6-methoxy-1,4-benzoquinol hydroxylase</fullName>
    </alternativeName>
</protein>
<dbReference type="KEGG" id="kbt:BCUE_0313"/>
<feature type="binding site" evidence="9">
    <location>
        <position position="104"/>
    </location>
    <ligand>
        <name>Fe cation</name>
        <dbReference type="ChEBI" id="CHEBI:24875"/>
        <label>1</label>
    </ligand>
</feature>
<dbReference type="GO" id="GO:0005886">
    <property type="term" value="C:plasma membrane"/>
    <property type="evidence" value="ECO:0007669"/>
    <property type="project" value="UniProtKB-SubCell"/>
</dbReference>
<comment type="cofactor">
    <cofactor evidence="9">
        <name>Fe cation</name>
        <dbReference type="ChEBI" id="CHEBI:24875"/>
    </cofactor>
    <text evidence="9">Binds 2 iron ions per subunit.</text>
</comment>
<evidence type="ECO:0000256" key="8">
    <source>
        <dbReference type="ARBA" id="ARBA00023136"/>
    </source>
</evidence>
<evidence type="ECO:0000256" key="4">
    <source>
        <dbReference type="ARBA" id="ARBA00022723"/>
    </source>
</evidence>
<keyword evidence="5 9" id="KW-0560">Oxidoreductase</keyword>
<keyword evidence="10" id="KW-0830">Ubiquinone</keyword>
<evidence type="ECO:0000256" key="6">
    <source>
        <dbReference type="ARBA" id="ARBA00023004"/>
    </source>
</evidence>
<evidence type="ECO:0000256" key="5">
    <source>
        <dbReference type="ARBA" id="ARBA00023002"/>
    </source>
</evidence>
<comment type="similarity">
    <text evidence="9">Belongs to the COQ7 family.</text>
</comment>
<name>M1LZP6_9PROT</name>
<dbReference type="GO" id="GO:0008682">
    <property type="term" value="F:3-demethoxyubiquinol 3-hydroxylase activity"/>
    <property type="evidence" value="ECO:0007669"/>
    <property type="project" value="UniProtKB-EC"/>
</dbReference>
<dbReference type="GO" id="GO:0006744">
    <property type="term" value="P:ubiquinone biosynthetic process"/>
    <property type="evidence" value="ECO:0007669"/>
    <property type="project" value="UniProtKB-UniRule"/>
</dbReference>
<feature type="binding site" evidence="9">
    <location>
        <position position="191"/>
    </location>
    <ligand>
        <name>Fe cation</name>
        <dbReference type="ChEBI" id="CHEBI:24875"/>
        <label>2</label>
    </ligand>
</feature>
<dbReference type="Proteomes" id="UP000011563">
    <property type="component" value="Chromosome"/>
</dbReference>
<dbReference type="Pfam" id="PF03232">
    <property type="entry name" value="COQ7"/>
    <property type="match status" value="1"/>
</dbReference>
<dbReference type="InterPro" id="IPR009078">
    <property type="entry name" value="Ferritin-like_SF"/>
</dbReference>
<feature type="binding site" evidence="9">
    <location>
        <position position="107"/>
    </location>
    <ligand>
        <name>Fe cation</name>
        <dbReference type="ChEBI" id="CHEBI:24875"/>
        <label>1</label>
    </ligand>
</feature>
<dbReference type="UniPathway" id="UPA00232"/>
<evidence type="ECO:0000313" key="11">
    <source>
        <dbReference type="Proteomes" id="UP000011563"/>
    </source>
</evidence>
<evidence type="ECO:0000256" key="3">
    <source>
        <dbReference type="ARBA" id="ARBA00022688"/>
    </source>
</evidence>
<keyword evidence="11" id="KW-1185">Reference proteome</keyword>
<dbReference type="PANTHER" id="PTHR11237:SF4">
    <property type="entry name" value="5-DEMETHOXYUBIQUINONE HYDROXYLASE, MITOCHONDRIAL"/>
    <property type="match status" value="1"/>
</dbReference>
<dbReference type="RefSeq" id="WP_015237815.1">
    <property type="nucleotide sequence ID" value="NC_020285.1"/>
</dbReference>
<proteinExistence type="inferred from homology"/>
<evidence type="ECO:0000256" key="2">
    <source>
        <dbReference type="ARBA" id="ARBA00022475"/>
    </source>
</evidence>
<keyword evidence="8 9" id="KW-0472">Membrane</keyword>
<dbReference type="GO" id="GO:0046872">
    <property type="term" value="F:metal ion binding"/>
    <property type="evidence" value="ECO:0007669"/>
    <property type="project" value="UniProtKB-KW"/>
</dbReference>
<evidence type="ECO:0000313" key="10">
    <source>
        <dbReference type="EMBL" id="AGF49541.1"/>
    </source>
</evidence>
<sequence>MQTFSNNYGDNINFRKISIFDRIISEIESSLSILSGKVESNRSNPSINISDKYLLSDEEKLFISKLMRINHVGEICAQALYRGQAFACKDKVIRDLFIEASIEEIDHLVWCSQRIMELDGRTSVLSPFWYVGSFFLGLMANFQGPSINLGFMSETEKQVEIHLEEHLNLIPYTDSKSRAIIMQMQKDEMHHKEVADRAGADELSNVSKAIMRIMARFMKEITYWL</sequence>
<dbReference type="EC" id="1.14.99.60" evidence="9"/>
<dbReference type="HAMAP" id="MF_01658">
    <property type="entry name" value="COQ7"/>
    <property type="match status" value="1"/>
</dbReference>
<dbReference type="SUPFAM" id="SSF47240">
    <property type="entry name" value="Ferritin-like"/>
    <property type="match status" value="1"/>
</dbReference>
<dbReference type="HOGENOM" id="CLU_088601_0_0_4"/>
<comment type="subcellular location">
    <subcellularLocation>
        <location evidence="9">Cell membrane</location>
        <topology evidence="9">Peripheral membrane protein</topology>
    </subcellularLocation>
</comment>
<evidence type="ECO:0000256" key="1">
    <source>
        <dbReference type="ARBA" id="ARBA00004749"/>
    </source>
</evidence>
<dbReference type="InterPro" id="IPR012347">
    <property type="entry name" value="Ferritin-like"/>
</dbReference>
<feature type="binding site" evidence="9">
    <location>
        <position position="156"/>
    </location>
    <ligand>
        <name>Fe cation</name>
        <dbReference type="ChEBI" id="CHEBI:24875"/>
        <label>2</label>
    </ligand>
</feature>
<comment type="pathway">
    <text evidence="1 9">Cofactor biosynthesis; ubiquinone biosynthesis.</text>
</comment>